<accession>A0A0N1HBM9</accession>
<keyword evidence="1" id="KW-0812">Transmembrane</keyword>
<dbReference type="Proteomes" id="UP000038010">
    <property type="component" value="Unassembled WGS sequence"/>
</dbReference>
<protein>
    <recommendedName>
        <fullName evidence="4">Ergosterol biosynthetic protein 28</fullName>
    </recommendedName>
</protein>
<dbReference type="GO" id="GO:0016020">
    <property type="term" value="C:membrane"/>
    <property type="evidence" value="ECO:0007669"/>
    <property type="project" value="InterPro"/>
</dbReference>
<feature type="transmembrane region" description="Helical" evidence="1">
    <location>
        <begin position="12"/>
        <end position="36"/>
    </location>
</feature>
<organism evidence="2 3">
    <name type="scientific">Cyphellophora attinorum</name>
    <dbReference type="NCBI Taxonomy" id="1664694"/>
    <lineage>
        <taxon>Eukaryota</taxon>
        <taxon>Fungi</taxon>
        <taxon>Dikarya</taxon>
        <taxon>Ascomycota</taxon>
        <taxon>Pezizomycotina</taxon>
        <taxon>Eurotiomycetes</taxon>
        <taxon>Chaetothyriomycetidae</taxon>
        <taxon>Chaetothyriales</taxon>
        <taxon>Cyphellophoraceae</taxon>
        <taxon>Cyphellophora</taxon>
    </lineage>
</organism>
<dbReference type="OrthoDB" id="6485510at2759"/>
<feature type="transmembrane region" description="Helical" evidence="1">
    <location>
        <begin position="111"/>
        <end position="129"/>
    </location>
</feature>
<feature type="transmembrane region" description="Helical" evidence="1">
    <location>
        <begin position="85"/>
        <end position="105"/>
    </location>
</feature>
<dbReference type="InterPro" id="IPR005352">
    <property type="entry name" value="Erg28"/>
</dbReference>
<keyword evidence="3" id="KW-1185">Reference proteome</keyword>
<evidence type="ECO:0000256" key="1">
    <source>
        <dbReference type="SAM" id="Phobius"/>
    </source>
</evidence>
<proteinExistence type="predicted"/>
<gene>
    <name evidence="2" type="ORF">AB675_9077</name>
</gene>
<evidence type="ECO:0008006" key="4">
    <source>
        <dbReference type="Google" id="ProtNLM"/>
    </source>
</evidence>
<dbReference type="VEuPathDB" id="FungiDB:AB675_9077"/>
<dbReference type="RefSeq" id="XP_018001739.1">
    <property type="nucleotide sequence ID" value="XM_018149581.1"/>
</dbReference>
<dbReference type="STRING" id="1664694.A0A0N1HBM9"/>
<dbReference type="GeneID" id="28741461"/>
<sequence length="144" mass="16755">MPVSKYLPQGEGYLKWFLLYAIIAGGMHSISCYLIPIKALITFTGPKAPPRAQAWAHVYGVKNFYTVMIRLYAAYELQNHNQATYFLTMWTFVGVLWLFGTEVFVYRTIALRHAIVPFVYCPIGLVWMWREMDYYLPDRAIRAA</sequence>
<comment type="caution">
    <text evidence="2">The sequence shown here is derived from an EMBL/GenBank/DDBJ whole genome shotgun (WGS) entry which is preliminary data.</text>
</comment>
<dbReference type="Pfam" id="PF03694">
    <property type="entry name" value="Erg28"/>
    <property type="match status" value="1"/>
</dbReference>
<feature type="transmembrane region" description="Helical" evidence="1">
    <location>
        <begin position="56"/>
        <end position="73"/>
    </location>
</feature>
<reference evidence="2 3" key="1">
    <citation type="submission" date="2015-06" db="EMBL/GenBank/DDBJ databases">
        <title>Draft genome of the ant-associated black yeast Phialophora attae CBS 131958.</title>
        <authorList>
            <person name="Moreno L.F."/>
            <person name="Stielow B.J."/>
            <person name="de Hoog S."/>
            <person name="Vicente V.A."/>
            <person name="Weiss V.A."/>
            <person name="de Vries M."/>
            <person name="Cruz L.M."/>
            <person name="Souza E.M."/>
        </authorList>
    </citation>
    <scope>NUCLEOTIDE SEQUENCE [LARGE SCALE GENOMIC DNA]</scope>
    <source>
        <strain evidence="2 3">CBS 131958</strain>
    </source>
</reference>
<evidence type="ECO:0000313" key="3">
    <source>
        <dbReference type="Proteomes" id="UP000038010"/>
    </source>
</evidence>
<dbReference type="EMBL" id="LFJN01000009">
    <property type="protein sequence ID" value="KPI41776.1"/>
    <property type="molecule type" value="Genomic_DNA"/>
</dbReference>
<keyword evidence="1" id="KW-1133">Transmembrane helix</keyword>
<keyword evidence="1" id="KW-0472">Membrane</keyword>
<dbReference type="AlphaFoldDB" id="A0A0N1HBM9"/>
<evidence type="ECO:0000313" key="2">
    <source>
        <dbReference type="EMBL" id="KPI41776.1"/>
    </source>
</evidence>
<name>A0A0N1HBM9_9EURO</name>